<dbReference type="EMBL" id="CP060713">
    <property type="protein sequence ID" value="QNN51219.1"/>
    <property type="molecule type" value="Genomic_DNA"/>
</dbReference>
<keyword evidence="1" id="KW-1133">Transmembrane helix</keyword>
<feature type="domain" description="YdbS-like PH" evidence="2">
    <location>
        <begin position="249"/>
        <end position="319"/>
    </location>
</feature>
<dbReference type="RefSeq" id="WP_187577060.1">
    <property type="nucleotide sequence ID" value="NZ_CP060713.1"/>
</dbReference>
<keyword evidence="4" id="KW-1185">Reference proteome</keyword>
<dbReference type="InterPro" id="IPR005182">
    <property type="entry name" value="YdbS-like_PH"/>
</dbReference>
<dbReference type="PANTHER" id="PTHR34473:SF2">
    <property type="entry name" value="UPF0699 TRANSMEMBRANE PROTEIN YDBT"/>
    <property type="match status" value="1"/>
</dbReference>
<dbReference type="KEGG" id="nmes:H9L09_11230"/>
<feature type="domain" description="YdbS-like PH" evidence="2">
    <location>
        <begin position="72"/>
        <end position="149"/>
    </location>
</feature>
<evidence type="ECO:0000259" key="2">
    <source>
        <dbReference type="Pfam" id="PF03703"/>
    </source>
</evidence>
<accession>A0A7G9R6J4</accession>
<dbReference type="Proteomes" id="UP000515947">
    <property type="component" value="Chromosome"/>
</dbReference>
<protein>
    <submittedName>
        <fullName evidence="3">PH domain-containing protein</fullName>
    </submittedName>
</protein>
<dbReference type="InterPro" id="IPR014529">
    <property type="entry name" value="UCP026631"/>
</dbReference>
<dbReference type="PANTHER" id="PTHR34473">
    <property type="entry name" value="UPF0699 TRANSMEMBRANE PROTEIN YDBS"/>
    <property type="match status" value="1"/>
</dbReference>
<feature type="transmembrane region" description="Helical" evidence="1">
    <location>
        <begin position="221"/>
        <end position="240"/>
    </location>
</feature>
<gene>
    <name evidence="3" type="ORF">H9L09_11230</name>
</gene>
<evidence type="ECO:0000256" key="1">
    <source>
        <dbReference type="SAM" id="Phobius"/>
    </source>
</evidence>
<evidence type="ECO:0000313" key="3">
    <source>
        <dbReference type="EMBL" id="QNN51219.1"/>
    </source>
</evidence>
<feature type="domain" description="YdbS-like PH" evidence="2">
    <location>
        <begin position="388"/>
        <end position="450"/>
    </location>
</feature>
<dbReference type="Pfam" id="PF03703">
    <property type="entry name" value="bPH_2"/>
    <property type="match status" value="3"/>
</dbReference>
<dbReference type="PIRSF" id="PIRSF026631">
    <property type="entry name" value="UCP026631"/>
    <property type="match status" value="1"/>
</dbReference>
<reference evidence="3 4" key="1">
    <citation type="submission" date="2020-08" db="EMBL/GenBank/DDBJ databases">
        <title>Genome sequence of Nocardioides mesophilus KACC 16243T.</title>
        <authorList>
            <person name="Hyun D.-W."/>
            <person name="Bae J.-W."/>
        </authorList>
    </citation>
    <scope>NUCLEOTIDE SEQUENCE [LARGE SCALE GENOMIC DNA]</scope>
    <source>
        <strain evidence="3 4">KACC 16243</strain>
    </source>
</reference>
<sequence>MSEPEPVAPAAAPVGHEPRRLSPMTPLVRGGIYLVALVATTWDDLLAGRLGPIALTLIAVLAAGMVAGYASWLRTKYWIEDDELRIDTGVISHQSRRIRVDRLQGIDIVQPFLARLFGLAELKMDTAGGSREGSLAFLPLAEAHQVRESLLARRDAVRRAAPAGTEPPVPGALPAAQRGWQPPDHDIAALDLRTLVLSSLLSLGTIAAVAGAALLGVAFAFQGMAVVAPMVPVVVGFVLVQLRRLSGYHGFTVSQTSAGLQVRRGLFERTTQTITLARVQGVVVSEPLLWRRLGWAKLDVSVAGYGGGAEAEGGPSATTVMPVAPRAVVLELARHLLRGRPTLPVDDEQGSLQVDPDAVPLTSPPRRARWLDPVGRRFLAAGMGADLVVSRGGWLVRRTHAVRHARVQSLRIRQGPVQRRLGLADLVLDSPPGPVSVRLQHRTQAETRELLEAAVVLGRKARLAALEG</sequence>
<organism evidence="3 4">
    <name type="scientific">Nocardioides mesophilus</name>
    <dbReference type="NCBI Taxonomy" id="433659"/>
    <lineage>
        <taxon>Bacteria</taxon>
        <taxon>Bacillati</taxon>
        <taxon>Actinomycetota</taxon>
        <taxon>Actinomycetes</taxon>
        <taxon>Propionibacteriales</taxon>
        <taxon>Nocardioidaceae</taxon>
        <taxon>Nocardioides</taxon>
    </lineage>
</organism>
<feature type="transmembrane region" description="Helical" evidence="1">
    <location>
        <begin position="195"/>
        <end position="215"/>
    </location>
</feature>
<dbReference type="AlphaFoldDB" id="A0A7G9R6J4"/>
<keyword evidence="1" id="KW-0472">Membrane</keyword>
<feature type="transmembrane region" description="Helical" evidence="1">
    <location>
        <begin position="50"/>
        <end position="70"/>
    </location>
</feature>
<name>A0A7G9R6J4_9ACTN</name>
<keyword evidence="1" id="KW-0812">Transmembrane</keyword>
<evidence type="ECO:0000313" key="4">
    <source>
        <dbReference type="Proteomes" id="UP000515947"/>
    </source>
</evidence>
<proteinExistence type="predicted"/>